<evidence type="ECO:0000313" key="2">
    <source>
        <dbReference type="EMBL" id="KAK6145395.1"/>
    </source>
</evidence>
<protein>
    <recommendedName>
        <fullName evidence="4">Retrovirus-related Pol polyprotein from transposon TNT 1-94</fullName>
    </recommendedName>
</protein>
<gene>
    <name evidence="2" type="ORF">DH2020_022215</name>
</gene>
<proteinExistence type="predicted"/>
<dbReference type="Proteomes" id="UP001318860">
    <property type="component" value="Unassembled WGS sequence"/>
</dbReference>
<dbReference type="Pfam" id="PF14223">
    <property type="entry name" value="Retrotran_gag_2"/>
    <property type="match status" value="1"/>
</dbReference>
<organism evidence="2 3">
    <name type="scientific">Rehmannia glutinosa</name>
    <name type="common">Chinese foxglove</name>
    <dbReference type="NCBI Taxonomy" id="99300"/>
    <lineage>
        <taxon>Eukaryota</taxon>
        <taxon>Viridiplantae</taxon>
        <taxon>Streptophyta</taxon>
        <taxon>Embryophyta</taxon>
        <taxon>Tracheophyta</taxon>
        <taxon>Spermatophyta</taxon>
        <taxon>Magnoliopsida</taxon>
        <taxon>eudicotyledons</taxon>
        <taxon>Gunneridae</taxon>
        <taxon>Pentapetalae</taxon>
        <taxon>asterids</taxon>
        <taxon>lamiids</taxon>
        <taxon>Lamiales</taxon>
        <taxon>Orobanchaceae</taxon>
        <taxon>Rehmannieae</taxon>
        <taxon>Rehmannia</taxon>
    </lineage>
</organism>
<feature type="region of interest" description="Disordered" evidence="1">
    <location>
        <begin position="124"/>
        <end position="157"/>
    </location>
</feature>
<feature type="compositionally biased region" description="Basic residues" evidence="1">
    <location>
        <begin position="130"/>
        <end position="150"/>
    </location>
</feature>
<accession>A0ABR0WGY8</accession>
<evidence type="ECO:0000256" key="1">
    <source>
        <dbReference type="SAM" id="MobiDB-lite"/>
    </source>
</evidence>
<dbReference type="EMBL" id="JABTTQ020000012">
    <property type="protein sequence ID" value="KAK6145395.1"/>
    <property type="molecule type" value="Genomic_DNA"/>
</dbReference>
<name>A0ABR0WGY8_REHGL</name>
<reference evidence="2 3" key="1">
    <citation type="journal article" date="2021" name="Comput. Struct. Biotechnol. J.">
        <title>De novo genome assembly of the potent medicinal plant Rehmannia glutinosa using nanopore technology.</title>
        <authorList>
            <person name="Ma L."/>
            <person name="Dong C."/>
            <person name="Song C."/>
            <person name="Wang X."/>
            <person name="Zheng X."/>
            <person name="Niu Y."/>
            <person name="Chen S."/>
            <person name="Feng W."/>
        </authorList>
    </citation>
    <scope>NUCLEOTIDE SEQUENCE [LARGE SCALE GENOMIC DNA]</scope>
    <source>
        <strain evidence="2">DH-2019</strain>
    </source>
</reference>
<comment type="caution">
    <text evidence="2">The sequence shown here is derived from an EMBL/GenBank/DDBJ whole genome shotgun (WGS) entry which is preliminary data.</text>
</comment>
<sequence>MVVGVISRRKLRSRTNGRTLVSKYLRQARNQISKELFRYRMMEGSLVHDHILEIVALIKRIESLGVVMDNEFYMDLVLQSLPLFDTFVLNFNMHKMETNLVQLVNMLNIAKFNMKKEKHGLLVGSSSQSKAKKLKKGKKKGSSKKVKHLKATNWWGG</sequence>
<keyword evidence="3" id="KW-1185">Reference proteome</keyword>
<evidence type="ECO:0000313" key="3">
    <source>
        <dbReference type="Proteomes" id="UP001318860"/>
    </source>
</evidence>
<evidence type="ECO:0008006" key="4">
    <source>
        <dbReference type="Google" id="ProtNLM"/>
    </source>
</evidence>